<gene>
    <name evidence="3" type="ORF">H9I45_11700</name>
</gene>
<dbReference type="OrthoDB" id="7550081at2"/>
<accession>A0A7L8ADC3</accession>
<dbReference type="GO" id="GO:0016787">
    <property type="term" value="F:hydrolase activity"/>
    <property type="evidence" value="ECO:0007669"/>
    <property type="project" value="InterPro"/>
</dbReference>
<feature type="chain" id="PRO_5032444377" evidence="1">
    <location>
        <begin position="31"/>
        <end position="400"/>
    </location>
</feature>
<dbReference type="SUPFAM" id="SSF56300">
    <property type="entry name" value="Metallo-dependent phosphatases"/>
    <property type="match status" value="1"/>
</dbReference>
<evidence type="ECO:0000259" key="2">
    <source>
        <dbReference type="Pfam" id="PF00149"/>
    </source>
</evidence>
<evidence type="ECO:0000256" key="1">
    <source>
        <dbReference type="SAM" id="SignalP"/>
    </source>
</evidence>
<dbReference type="AlphaFoldDB" id="A0A7L8ADC3"/>
<feature type="domain" description="Calcineurin-like phosphoesterase" evidence="2">
    <location>
        <begin position="124"/>
        <end position="350"/>
    </location>
</feature>
<reference evidence="3 4" key="1">
    <citation type="journal article" date="2016" name="Int. J. Syst. Evol. Microbiol.">
        <title>Polaribacter haliotis sp. nov., isolated from the gut of abalone Haliotis discus hannai.</title>
        <authorList>
            <person name="Kim Y.O."/>
            <person name="Park I.S."/>
            <person name="Park S."/>
            <person name="Nam B.H."/>
            <person name="Park J.M."/>
            <person name="Kim D.G."/>
            <person name="Yoon J.H."/>
        </authorList>
    </citation>
    <scope>NUCLEOTIDE SEQUENCE [LARGE SCALE GENOMIC DNA]</scope>
    <source>
        <strain evidence="3 4">KCTC 52418</strain>
    </source>
</reference>
<dbReference type="InterPro" id="IPR004843">
    <property type="entry name" value="Calcineurin-like_PHP"/>
</dbReference>
<evidence type="ECO:0000313" key="4">
    <source>
        <dbReference type="Proteomes" id="UP000516764"/>
    </source>
</evidence>
<dbReference type="KEGG" id="phal:H9I45_11700"/>
<evidence type="ECO:0000313" key="3">
    <source>
        <dbReference type="EMBL" id="QOD60006.1"/>
    </source>
</evidence>
<name>A0A7L8ADC3_9FLAO</name>
<dbReference type="Gene3D" id="3.60.21.10">
    <property type="match status" value="1"/>
</dbReference>
<keyword evidence="4" id="KW-1185">Reference proteome</keyword>
<dbReference type="PANTHER" id="PTHR46546">
    <property type="entry name" value="SHEWANELLA-LIKE PROTEIN PHOSPHATASE 1"/>
    <property type="match status" value="1"/>
</dbReference>
<feature type="signal peptide" evidence="1">
    <location>
        <begin position="1"/>
        <end position="30"/>
    </location>
</feature>
<organism evidence="3 4">
    <name type="scientific">Polaribacter haliotis</name>
    <dbReference type="NCBI Taxonomy" id="1888915"/>
    <lineage>
        <taxon>Bacteria</taxon>
        <taxon>Pseudomonadati</taxon>
        <taxon>Bacteroidota</taxon>
        <taxon>Flavobacteriia</taxon>
        <taxon>Flavobacteriales</taxon>
        <taxon>Flavobacteriaceae</taxon>
    </lineage>
</organism>
<sequence length="400" mass="46679">MGIKFLKKNYLFLHCLVIFFLFISKSNCFAQKESTQKLQKKDSIYKAKIKKKKKSIPKYSGNDGPYIINDTLFQVDSKNRLIIIPKFNKDSIIVRVDNKEKDKFSISLKNKYSIPKTNYSLPKKMVVISDIEGNYNAFSGFLFANKLIDKNHNWIYGDGHLVLVGDFFDRGKNVTQVLWLIYKLEQQAKKQNGIVHFILGNHEIMNFNGDYRYNHKKYLKVAQEISQIKKKKEALKYLYSTNSELGKWLRTKNIIEKIGDFVFVHAGLNPNILNFKLSLRKINNIARLEFRNKKKTSNSSTKFLFGSKGPFWYRGLFFKTRNYEKITSLELNNVLDYYKAKKIVIGHTHVKNVTTDFNGKVIKTDVIHGKEKFSSKTQGLLIENNKEFIIDANFTKKPLK</sequence>
<dbReference type="EMBL" id="CP061813">
    <property type="protein sequence ID" value="QOD60006.1"/>
    <property type="molecule type" value="Genomic_DNA"/>
</dbReference>
<protein>
    <submittedName>
        <fullName evidence="3">Metallophosphoesterase</fullName>
    </submittedName>
</protein>
<dbReference type="InterPro" id="IPR029052">
    <property type="entry name" value="Metallo-depent_PP-like"/>
</dbReference>
<dbReference type="PANTHER" id="PTHR46546:SF4">
    <property type="entry name" value="SHEWANELLA-LIKE PROTEIN PHOSPHATASE 1"/>
    <property type="match status" value="1"/>
</dbReference>
<proteinExistence type="predicted"/>
<dbReference type="Pfam" id="PF00149">
    <property type="entry name" value="Metallophos"/>
    <property type="match status" value="1"/>
</dbReference>
<keyword evidence="1" id="KW-0732">Signal</keyword>
<dbReference type="Proteomes" id="UP000516764">
    <property type="component" value="Chromosome"/>
</dbReference>